<dbReference type="RefSeq" id="WP_343962092.1">
    <property type="nucleotide sequence ID" value="NZ_BAAAKZ010000014.1"/>
</dbReference>
<evidence type="ECO:0000313" key="2">
    <source>
        <dbReference type="Proteomes" id="UP001597181"/>
    </source>
</evidence>
<organism evidence="1 2">
    <name type="scientific">Leucobacter albus</name>
    <dbReference type="NCBI Taxonomy" id="272210"/>
    <lineage>
        <taxon>Bacteria</taxon>
        <taxon>Bacillati</taxon>
        <taxon>Actinomycetota</taxon>
        <taxon>Actinomycetes</taxon>
        <taxon>Micrococcales</taxon>
        <taxon>Microbacteriaceae</taxon>
        <taxon>Leucobacter</taxon>
    </lineage>
</organism>
<evidence type="ECO:0000313" key="1">
    <source>
        <dbReference type="EMBL" id="MFD1203228.1"/>
    </source>
</evidence>
<dbReference type="Proteomes" id="UP001597181">
    <property type="component" value="Unassembled WGS sequence"/>
</dbReference>
<protein>
    <submittedName>
        <fullName evidence="1">Uncharacterized protein</fullName>
    </submittedName>
</protein>
<reference evidence="2" key="1">
    <citation type="journal article" date="2019" name="Int. J. Syst. Evol. Microbiol.">
        <title>The Global Catalogue of Microorganisms (GCM) 10K type strain sequencing project: providing services to taxonomists for standard genome sequencing and annotation.</title>
        <authorList>
            <consortium name="The Broad Institute Genomics Platform"/>
            <consortium name="The Broad Institute Genome Sequencing Center for Infectious Disease"/>
            <person name="Wu L."/>
            <person name="Ma J."/>
        </authorList>
    </citation>
    <scope>NUCLEOTIDE SEQUENCE [LARGE SCALE GENOMIC DNA]</scope>
    <source>
        <strain evidence="2">CCUG 50213</strain>
    </source>
</reference>
<proteinExistence type="predicted"/>
<sequence>MKFDVLDAAVAGIPEGVDAGEAVRELQFVLTAALESSAAASDALRVLYSVARDALNDLAAHDRDVADALKDFEKKAFGA</sequence>
<comment type="caution">
    <text evidence="1">The sequence shown here is derived from an EMBL/GenBank/DDBJ whole genome shotgun (WGS) entry which is preliminary data.</text>
</comment>
<dbReference type="EMBL" id="JBHTLY010000010">
    <property type="protein sequence ID" value="MFD1203228.1"/>
    <property type="molecule type" value="Genomic_DNA"/>
</dbReference>
<keyword evidence="2" id="KW-1185">Reference proteome</keyword>
<name>A0ABW3TTS6_9MICO</name>
<gene>
    <name evidence="1" type="ORF">ACFQ3U_15130</name>
</gene>
<accession>A0ABW3TTS6</accession>